<feature type="repeat" description="PPR" evidence="2">
    <location>
        <begin position="430"/>
        <end position="460"/>
    </location>
</feature>
<dbReference type="PANTHER" id="PTHR24015">
    <property type="entry name" value="OS07G0578800 PROTEIN-RELATED"/>
    <property type="match status" value="1"/>
</dbReference>
<feature type="repeat" description="PPR" evidence="2">
    <location>
        <begin position="360"/>
        <end position="394"/>
    </location>
</feature>
<dbReference type="PANTHER" id="PTHR24015:SF548">
    <property type="entry name" value="OS08G0340900 PROTEIN"/>
    <property type="match status" value="1"/>
</dbReference>
<evidence type="ECO:0000313" key="4">
    <source>
        <dbReference type="Proteomes" id="UP001497512"/>
    </source>
</evidence>
<dbReference type="InterPro" id="IPR011990">
    <property type="entry name" value="TPR-like_helical_dom_sf"/>
</dbReference>
<name>A0ABP0U0R9_9BRYO</name>
<organism evidence="3 4">
    <name type="scientific">Sphagnum troendelagicum</name>
    <dbReference type="NCBI Taxonomy" id="128251"/>
    <lineage>
        <taxon>Eukaryota</taxon>
        <taxon>Viridiplantae</taxon>
        <taxon>Streptophyta</taxon>
        <taxon>Embryophyta</taxon>
        <taxon>Bryophyta</taxon>
        <taxon>Sphagnophytina</taxon>
        <taxon>Sphagnopsida</taxon>
        <taxon>Sphagnales</taxon>
        <taxon>Sphagnaceae</taxon>
        <taxon>Sphagnum</taxon>
    </lineage>
</organism>
<dbReference type="EMBL" id="OZ019909">
    <property type="protein sequence ID" value="CAK9209754.1"/>
    <property type="molecule type" value="Genomic_DNA"/>
</dbReference>
<gene>
    <name evidence="3" type="ORF">CSSPTR1EN2_LOCUS10043</name>
</gene>
<feature type="repeat" description="PPR" evidence="2">
    <location>
        <begin position="329"/>
        <end position="359"/>
    </location>
</feature>
<sequence length="686" mass="76700">MSGGVHLYGSYKGTIVYVSERGQEEPATYSCFSKRTRRRERAACKCVANVRALPLHHDQQVLQSAAIPPGVLWTETKVASKDQSASPTDSGEQRERLWREFFAEHSQWWNGRPEKVNARYPDFKQKKTQDALWCEDPQNPPWLEEEMAAMASGTVPLDSSSWNKRLTRYVKAGQYKKTLELFQQMQQEGVGPNKFTFVPALNSCASLQALEEGRRIHEQIIQSGCESNVFVGSTLIDMYVKCGSMEDAWRVFKKMPSRNVVSWTAMISGQVKNGQGQKALELFWQMQQEGVKPDPLTFVRVLNACASVVALEEGRLVHQQIIQCGFESNVFVGNSLVDMYAKCGSMKDALRVFNKMPSRDVVSWNALLLGLVKCGQAHKALELFQQMQREGVKPGPVTFMAILNACGITKSLNDGRHAHEQIVQSGYDSNVFVGTSLVDMYAKCGSMEDAWRVFNKMPSHDVVSWNAMMFGYLRCREGRKALEIFWQLQQEGVEPSNVTFVGALNACASVVALEEGKCIHELIIQSGCVSDVFVGNSLMDMYVKCGSMEDAWRVFYKMPSYNVVSWNIMLGGYAMQGHGIEALALFEQMCEEGVEISNITFVYLLSACSHAALVDEGLCYFESMSMVYKIPATVEHYTCMVDLLGHASDLHEAEDMVKTVPSKADVAVLRALLGACRLQPNLEIGE</sequence>
<proteinExistence type="predicted"/>
<dbReference type="InterPro" id="IPR046960">
    <property type="entry name" value="PPR_At4g14850-like_plant"/>
</dbReference>
<feature type="repeat" description="PPR" evidence="2">
    <location>
        <begin position="259"/>
        <end position="293"/>
    </location>
</feature>
<dbReference type="PROSITE" id="PS51375">
    <property type="entry name" value="PPR"/>
    <property type="match status" value="9"/>
</dbReference>
<feature type="repeat" description="PPR" evidence="2">
    <location>
        <begin position="531"/>
        <end position="561"/>
    </location>
</feature>
<feature type="repeat" description="PPR" evidence="2">
    <location>
        <begin position="562"/>
        <end position="596"/>
    </location>
</feature>
<evidence type="ECO:0008006" key="5">
    <source>
        <dbReference type="Google" id="ProtNLM"/>
    </source>
</evidence>
<evidence type="ECO:0000256" key="1">
    <source>
        <dbReference type="ARBA" id="ARBA00022737"/>
    </source>
</evidence>
<accession>A0ABP0U0R9</accession>
<evidence type="ECO:0000256" key="2">
    <source>
        <dbReference type="PROSITE-ProRule" id="PRU00708"/>
    </source>
</evidence>
<feature type="repeat" description="PPR" evidence="2">
    <location>
        <begin position="461"/>
        <end position="495"/>
    </location>
</feature>
<dbReference type="NCBIfam" id="TIGR00756">
    <property type="entry name" value="PPR"/>
    <property type="match status" value="9"/>
</dbReference>
<dbReference type="InterPro" id="IPR002885">
    <property type="entry name" value="PPR_rpt"/>
</dbReference>
<feature type="repeat" description="PPR" evidence="2">
    <location>
        <begin position="228"/>
        <end position="258"/>
    </location>
</feature>
<dbReference type="Gene3D" id="1.25.40.10">
    <property type="entry name" value="Tetratricopeptide repeat domain"/>
    <property type="match status" value="4"/>
</dbReference>
<dbReference type="Pfam" id="PF13041">
    <property type="entry name" value="PPR_2"/>
    <property type="match status" value="5"/>
</dbReference>
<keyword evidence="1" id="KW-0677">Repeat</keyword>
<dbReference type="Proteomes" id="UP001497512">
    <property type="component" value="Chromosome 17"/>
</dbReference>
<evidence type="ECO:0000313" key="3">
    <source>
        <dbReference type="EMBL" id="CAK9209754.1"/>
    </source>
</evidence>
<protein>
    <recommendedName>
        <fullName evidence="5">Pentatricopeptide repeat-containing protein</fullName>
    </recommendedName>
</protein>
<keyword evidence="4" id="KW-1185">Reference proteome</keyword>
<feature type="repeat" description="PPR" evidence="2">
    <location>
        <begin position="158"/>
        <end position="192"/>
    </location>
</feature>
<reference evidence="3" key="1">
    <citation type="submission" date="2024-02" db="EMBL/GenBank/DDBJ databases">
        <authorList>
            <consortium name="ELIXIR-Norway"/>
            <consortium name="Elixir Norway"/>
        </authorList>
    </citation>
    <scope>NUCLEOTIDE SEQUENCE</scope>
</reference>